<keyword evidence="7" id="KW-0029">Amino-acid transport</keyword>
<feature type="transmembrane region" description="Helical" evidence="7">
    <location>
        <begin position="525"/>
        <end position="543"/>
    </location>
</feature>
<dbReference type="InterPro" id="IPR050495">
    <property type="entry name" value="ATG22/LtaA_families"/>
</dbReference>
<evidence type="ECO:0000256" key="8">
    <source>
        <dbReference type="SAM" id="MobiDB-lite"/>
    </source>
</evidence>
<dbReference type="PANTHER" id="PTHR23519">
    <property type="entry name" value="AUTOPHAGY-RELATED PROTEIN 22"/>
    <property type="match status" value="1"/>
</dbReference>
<dbReference type="Pfam" id="PF11700">
    <property type="entry name" value="ATG22"/>
    <property type="match status" value="1"/>
</dbReference>
<feature type="transmembrane region" description="Helical" evidence="7">
    <location>
        <begin position="423"/>
        <end position="446"/>
    </location>
</feature>
<dbReference type="SUPFAM" id="SSF103473">
    <property type="entry name" value="MFS general substrate transporter"/>
    <property type="match status" value="1"/>
</dbReference>
<feature type="transmembrane region" description="Helical" evidence="7">
    <location>
        <begin position="363"/>
        <end position="382"/>
    </location>
</feature>
<comment type="caution">
    <text evidence="9">The sequence shown here is derived from an EMBL/GenBank/DDBJ whole genome shotgun (WGS) entry which is preliminary data.</text>
</comment>
<accession>A0AAD5T0H6</accession>
<name>A0AAD5T0H6_9FUNG</name>
<dbReference type="GO" id="GO:0012505">
    <property type="term" value="C:endomembrane system"/>
    <property type="evidence" value="ECO:0007669"/>
    <property type="project" value="UniProtKB-SubCell"/>
</dbReference>
<evidence type="ECO:0000256" key="2">
    <source>
        <dbReference type="ARBA" id="ARBA00006978"/>
    </source>
</evidence>
<comment type="subcellular location">
    <subcellularLocation>
        <location evidence="1">Endomembrane system</location>
        <topology evidence="1">Multi-pass membrane protein</topology>
    </subcellularLocation>
    <subcellularLocation>
        <location evidence="7">Vacuole membrane</location>
        <topology evidence="7">Multi-pass membrane protein</topology>
    </subcellularLocation>
</comment>
<dbReference type="GO" id="GO:0006865">
    <property type="term" value="P:amino acid transport"/>
    <property type="evidence" value="ECO:0007669"/>
    <property type="project" value="UniProtKB-KW"/>
</dbReference>
<dbReference type="Proteomes" id="UP001211907">
    <property type="component" value="Unassembled WGS sequence"/>
</dbReference>
<dbReference type="InterPro" id="IPR036259">
    <property type="entry name" value="MFS_trans_sf"/>
</dbReference>
<feature type="transmembrane region" description="Helical" evidence="7">
    <location>
        <begin position="234"/>
        <end position="252"/>
    </location>
</feature>
<feature type="transmembrane region" description="Helical" evidence="7">
    <location>
        <begin position="458"/>
        <end position="479"/>
    </location>
</feature>
<keyword evidence="4 7" id="KW-0812">Transmembrane</keyword>
<dbReference type="EMBL" id="JADGJH010000799">
    <property type="protein sequence ID" value="KAJ3122555.1"/>
    <property type="molecule type" value="Genomic_DNA"/>
</dbReference>
<feature type="region of interest" description="Disordered" evidence="8">
    <location>
        <begin position="38"/>
        <end position="61"/>
    </location>
</feature>
<dbReference type="GO" id="GO:0005774">
    <property type="term" value="C:vacuolar membrane"/>
    <property type="evidence" value="ECO:0007669"/>
    <property type="project" value="UniProtKB-SubCell"/>
</dbReference>
<keyword evidence="6 7" id="KW-0472">Membrane</keyword>
<comment type="function">
    <text evidence="7">Vacuolar effluxer which mediate the efflux of amino acids resulting from autophagic degradation. The release of autophagic amino acids allows the maintenance of protein synthesis and viability during nitrogen starvation.</text>
</comment>
<feature type="transmembrane region" description="Helical" evidence="7">
    <location>
        <begin position="491"/>
        <end position="513"/>
    </location>
</feature>
<comment type="similarity">
    <text evidence="2 7">Belongs to the ATG22 family.</text>
</comment>
<feature type="transmembrane region" description="Helical" evidence="7">
    <location>
        <begin position="202"/>
        <end position="222"/>
    </location>
</feature>
<evidence type="ECO:0000256" key="1">
    <source>
        <dbReference type="ARBA" id="ARBA00004127"/>
    </source>
</evidence>
<feature type="transmembrane region" description="Helical" evidence="7">
    <location>
        <begin position="258"/>
        <end position="279"/>
    </location>
</feature>
<feature type="transmembrane region" description="Helical" evidence="7">
    <location>
        <begin position="138"/>
        <end position="161"/>
    </location>
</feature>
<feature type="compositionally biased region" description="Basic and acidic residues" evidence="8">
    <location>
        <begin position="1"/>
        <end position="14"/>
    </location>
</feature>
<keyword evidence="7" id="KW-0072">Autophagy</keyword>
<dbReference type="AlphaFoldDB" id="A0AAD5T0H6"/>
<evidence type="ECO:0000256" key="3">
    <source>
        <dbReference type="ARBA" id="ARBA00022448"/>
    </source>
</evidence>
<evidence type="ECO:0000256" key="6">
    <source>
        <dbReference type="ARBA" id="ARBA00023136"/>
    </source>
</evidence>
<keyword evidence="5 7" id="KW-1133">Transmembrane helix</keyword>
<evidence type="ECO:0000313" key="9">
    <source>
        <dbReference type="EMBL" id="KAJ3122555.1"/>
    </source>
</evidence>
<evidence type="ECO:0000256" key="4">
    <source>
        <dbReference type="ARBA" id="ARBA00022692"/>
    </source>
</evidence>
<evidence type="ECO:0000256" key="5">
    <source>
        <dbReference type="ARBA" id="ARBA00022989"/>
    </source>
</evidence>
<dbReference type="Gene3D" id="1.20.1250.20">
    <property type="entry name" value="MFS general substrate transporter like domains"/>
    <property type="match status" value="1"/>
</dbReference>
<evidence type="ECO:0000313" key="10">
    <source>
        <dbReference type="Proteomes" id="UP001211907"/>
    </source>
</evidence>
<protein>
    <recommendedName>
        <fullName evidence="7">Autophagy-related protein</fullName>
    </recommendedName>
</protein>
<reference evidence="9" key="1">
    <citation type="submission" date="2020-05" db="EMBL/GenBank/DDBJ databases">
        <title>Phylogenomic resolution of chytrid fungi.</title>
        <authorList>
            <person name="Stajich J.E."/>
            <person name="Amses K."/>
            <person name="Simmons R."/>
            <person name="Seto K."/>
            <person name="Myers J."/>
            <person name="Bonds A."/>
            <person name="Quandt C.A."/>
            <person name="Barry K."/>
            <person name="Liu P."/>
            <person name="Grigoriev I."/>
            <person name="Longcore J.E."/>
            <person name="James T.Y."/>
        </authorList>
    </citation>
    <scope>NUCLEOTIDE SEQUENCE</scope>
    <source>
        <strain evidence="9">JEL0513</strain>
    </source>
</reference>
<feature type="region of interest" description="Disordered" evidence="8">
    <location>
        <begin position="1"/>
        <end position="20"/>
    </location>
</feature>
<dbReference type="InterPro" id="IPR024671">
    <property type="entry name" value="Atg22-like"/>
</dbReference>
<keyword evidence="10" id="KW-1185">Reference proteome</keyword>
<keyword evidence="3 7" id="KW-0813">Transport</keyword>
<keyword evidence="7" id="KW-0926">Vacuole</keyword>
<organism evidence="9 10">
    <name type="scientific">Physocladia obscura</name>
    <dbReference type="NCBI Taxonomy" id="109957"/>
    <lineage>
        <taxon>Eukaryota</taxon>
        <taxon>Fungi</taxon>
        <taxon>Fungi incertae sedis</taxon>
        <taxon>Chytridiomycota</taxon>
        <taxon>Chytridiomycota incertae sedis</taxon>
        <taxon>Chytridiomycetes</taxon>
        <taxon>Chytridiales</taxon>
        <taxon>Chytriomycetaceae</taxon>
        <taxon>Physocladia</taxon>
    </lineage>
</organism>
<gene>
    <name evidence="9" type="primary">ATG22_5</name>
    <name evidence="9" type="ORF">HK100_011923</name>
</gene>
<sequence length="575" mass="62413">MKGREFELQERLDGGESGSDMLQSEAISISNAQTAEYADSVHASEAPSAATSRRNLISNDSNTGMRRSLILQFKALMDLASVRENDSNAQCIAGDEEVSSMKSPTKNAPNGPPRHVDINSMFPEAKHPPLSREELNAFYIYSLATEPVVVVIFTALSTVILQNLAAGAGKEVSDHAIPCNYTVAGYQCVTEIAGAWIDPSSFSLYTTAFSVLLQAIVFISLGALADHGSFRKKFMTGFMVCALISCMCMIAIRDSSLFLFASAIVILAQLTFGASYCFYNSYIPVLSAVHWDVLASAADDSSRAQVHEATMNTLSAVSQIYGYCGAVGCFAVAGGCIFALQALPAASGFGDGGFFDSMAVTTYAMQIGVFVTAVWAAVGMYWPVRYIRERPYAALPKGTNYLVYSWVKLSKSFRRARRMPNTFVMLFAWFLLSDAMTTVGSTTILFATNELGFSTTEILILAIGAPLTAGGGSYLWLRLQRKYNISTKKMLIFLISLSVMLPVYGIIGFFAPFGLRAKWELFPAGIYYGVLLGGIQSFSRVLYGELVPRGHEGEFFSLYAITDKGSSWFGPLIVG</sequence>
<dbReference type="PANTHER" id="PTHR23519:SF1">
    <property type="entry name" value="AUTOPHAGY-RELATED PROTEIN 22"/>
    <property type="match status" value="1"/>
</dbReference>
<proteinExistence type="inferred from homology"/>
<evidence type="ECO:0000256" key="7">
    <source>
        <dbReference type="RuleBase" id="RU363073"/>
    </source>
</evidence>
<dbReference type="GO" id="GO:0006914">
    <property type="term" value="P:autophagy"/>
    <property type="evidence" value="ECO:0007669"/>
    <property type="project" value="UniProtKB-KW"/>
</dbReference>
<feature type="compositionally biased region" description="Polar residues" evidence="8">
    <location>
        <begin position="49"/>
        <end position="61"/>
    </location>
</feature>
<feature type="transmembrane region" description="Helical" evidence="7">
    <location>
        <begin position="320"/>
        <end position="343"/>
    </location>
</feature>